<dbReference type="NCBIfam" id="TIGR00899">
    <property type="entry name" value="2A0120"/>
    <property type="match status" value="1"/>
</dbReference>
<evidence type="ECO:0000256" key="4">
    <source>
        <dbReference type="ARBA" id="ARBA00022475"/>
    </source>
</evidence>
<evidence type="ECO:0000256" key="3">
    <source>
        <dbReference type="ARBA" id="ARBA00022448"/>
    </source>
</evidence>
<dbReference type="GO" id="GO:1904659">
    <property type="term" value="P:D-glucose transmembrane transport"/>
    <property type="evidence" value="ECO:0007669"/>
    <property type="project" value="TreeGrafter"/>
</dbReference>
<keyword evidence="7 10" id="KW-0812">Transmembrane</keyword>
<evidence type="ECO:0000313" key="12">
    <source>
        <dbReference type="EMBL" id="QOW97214.1"/>
    </source>
</evidence>
<feature type="transmembrane region" description="Helical" evidence="10">
    <location>
        <begin position="83"/>
        <end position="100"/>
    </location>
</feature>
<feature type="transmembrane region" description="Helical" evidence="10">
    <location>
        <begin position="306"/>
        <end position="328"/>
    </location>
</feature>
<dbReference type="Gene3D" id="1.20.1250.20">
    <property type="entry name" value="MFS general substrate transporter like domains"/>
    <property type="match status" value="2"/>
</dbReference>
<evidence type="ECO:0000256" key="1">
    <source>
        <dbReference type="ARBA" id="ARBA00004429"/>
    </source>
</evidence>
<dbReference type="RefSeq" id="WP_033652536.1">
    <property type="nucleotide sequence ID" value="NZ_CAXOMK010000009.1"/>
</dbReference>
<comment type="similarity">
    <text evidence="2">Belongs to the major facilitator superfamily. Set transporter family.</text>
</comment>
<feature type="transmembrane region" description="Helical" evidence="10">
    <location>
        <begin position="255"/>
        <end position="274"/>
    </location>
</feature>
<feature type="transmembrane region" description="Helical" evidence="10">
    <location>
        <begin position="149"/>
        <end position="167"/>
    </location>
</feature>
<reference evidence="12" key="1">
    <citation type="submission" date="2020-09" db="EMBL/GenBank/DDBJ databases">
        <authorList>
            <person name="Eze J.U."/>
            <person name="Rahube T.O."/>
        </authorList>
    </citation>
    <scope>NUCLEOTIDE SEQUENCE</scope>
    <source>
        <strain evidence="12">DM6</strain>
    </source>
</reference>
<feature type="transmembrane region" description="Helical" evidence="10">
    <location>
        <begin position="281"/>
        <end position="300"/>
    </location>
</feature>
<evidence type="ECO:0000259" key="11">
    <source>
        <dbReference type="PROSITE" id="PS50850"/>
    </source>
</evidence>
<keyword evidence="8 10" id="KW-1133">Transmembrane helix</keyword>
<keyword evidence="9 10" id="KW-0472">Membrane</keyword>
<feature type="transmembrane region" description="Helical" evidence="10">
    <location>
        <begin position="173"/>
        <end position="190"/>
    </location>
</feature>
<evidence type="ECO:0000256" key="2">
    <source>
        <dbReference type="ARBA" id="ARBA00006523"/>
    </source>
</evidence>
<dbReference type="PANTHER" id="PTHR23535:SF2">
    <property type="entry name" value="SUGAR EFFLUX TRANSPORTER A-RELATED"/>
    <property type="match status" value="1"/>
</dbReference>
<proteinExistence type="inferred from homology"/>
<dbReference type="AlphaFoldDB" id="A0A7S7BU87"/>
<evidence type="ECO:0000256" key="9">
    <source>
        <dbReference type="ARBA" id="ARBA00023136"/>
    </source>
</evidence>
<keyword evidence="3" id="KW-0813">Transport</keyword>
<dbReference type="GO" id="GO:0015767">
    <property type="term" value="P:lactose transport"/>
    <property type="evidence" value="ECO:0007669"/>
    <property type="project" value="TreeGrafter"/>
</dbReference>
<keyword evidence="6" id="KW-0762">Sugar transport</keyword>
<dbReference type="Pfam" id="PF07690">
    <property type="entry name" value="MFS_1"/>
    <property type="match status" value="1"/>
</dbReference>
<dbReference type="GO" id="GO:0005351">
    <property type="term" value="F:carbohydrate:proton symporter activity"/>
    <property type="evidence" value="ECO:0007669"/>
    <property type="project" value="InterPro"/>
</dbReference>
<evidence type="ECO:0000256" key="10">
    <source>
        <dbReference type="SAM" id="Phobius"/>
    </source>
</evidence>
<dbReference type="GO" id="GO:0036448">
    <property type="term" value="P:cellular response to glucose-phosphate stress"/>
    <property type="evidence" value="ECO:0007669"/>
    <property type="project" value="TreeGrafter"/>
</dbReference>
<feature type="transmembrane region" description="Helical" evidence="10">
    <location>
        <begin position="371"/>
        <end position="388"/>
    </location>
</feature>
<dbReference type="InterPro" id="IPR011701">
    <property type="entry name" value="MFS"/>
</dbReference>
<dbReference type="PROSITE" id="PS50850">
    <property type="entry name" value="MFS"/>
    <property type="match status" value="1"/>
</dbReference>
<feature type="transmembrane region" description="Helical" evidence="10">
    <location>
        <begin position="216"/>
        <end position="235"/>
    </location>
</feature>
<dbReference type="EMBL" id="MW052059">
    <property type="protein sequence ID" value="QOW97214.1"/>
    <property type="molecule type" value="Genomic_DNA"/>
</dbReference>
<dbReference type="InterPro" id="IPR020846">
    <property type="entry name" value="MFS_dom"/>
</dbReference>
<feature type="transmembrane region" description="Helical" evidence="10">
    <location>
        <begin position="49"/>
        <end position="71"/>
    </location>
</feature>
<dbReference type="SUPFAM" id="SSF103473">
    <property type="entry name" value="MFS general substrate transporter"/>
    <property type="match status" value="1"/>
</dbReference>
<dbReference type="PANTHER" id="PTHR23535">
    <property type="entry name" value="SUGAR EFFLUX TRANSPORTER A-RELATED"/>
    <property type="match status" value="1"/>
</dbReference>
<dbReference type="FunFam" id="1.20.1250.20:FF:000151">
    <property type="entry name" value="Sugar efflux transporter SetB"/>
    <property type="match status" value="1"/>
</dbReference>
<accession>A0A7S7BU87</accession>
<keyword evidence="5" id="KW-0997">Cell inner membrane</keyword>
<sequence length="391" mass="41698">MPTSSAVTRRTPDLTSLAFLAVAFLTGIAGALQTPTLSLFLETEVKVRPALVGLFFTGSAVIGILVSQFLAGRSDKKGDRKSLIFLCCMLGALGFTLFAWSRNYYLLLLVGVLLTSFGSTANPQMFALAREHADRTGREAVMFTSIMRAQVSLAWVIGPPIAFALALGFGFKTLYLAGAAAFVLCGLLVWKRLPSMPKSAVASAPLAAPRQHRRDALLLFGASTLMWTANSMYLINMPLYMVHELRLPERLVGVLMGTAAGLEIPIMLIAGMVAKRCGKRCLMLGAAVAGVLFYCGLLFITGSGQLIALQLLNAAFIGVLAGIGMLYFQDLMPGQPGTATTLFTNTIRVGWVIAGAIAGAVAEIWNYHAVFYAALAMAAGATLCLWRLKDA</sequence>
<dbReference type="FunFam" id="1.20.1250.20:FF:000125">
    <property type="entry name" value="Sugar efflux transporter SetB"/>
    <property type="match status" value="1"/>
</dbReference>
<dbReference type="InterPro" id="IPR036259">
    <property type="entry name" value="MFS_trans_sf"/>
</dbReference>
<feature type="transmembrane region" description="Helical" evidence="10">
    <location>
        <begin position="106"/>
        <end position="128"/>
    </location>
</feature>
<evidence type="ECO:0000256" key="6">
    <source>
        <dbReference type="ARBA" id="ARBA00022597"/>
    </source>
</evidence>
<evidence type="ECO:0000256" key="7">
    <source>
        <dbReference type="ARBA" id="ARBA00022692"/>
    </source>
</evidence>
<evidence type="ECO:0000256" key="5">
    <source>
        <dbReference type="ARBA" id="ARBA00022519"/>
    </source>
</evidence>
<dbReference type="CDD" id="cd17471">
    <property type="entry name" value="MFS_Set"/>
    <property type="match status" value="1"/>
</dbReference>
<protein>
    <submittedName>
        <fullName evidence="12">Orf68</fullName>
    </submittedName>
</protein>
<feature type="domain" description="Major facilitator superfamily (MFS) profile" evidence="11">
    <location>
        <begin position="11"/>
        <end position="391"/>
    </location>
</feature>
<organism evidence="12">
    <name type="scientific">Serratia marcescens</name>
    <dbReference type="NCBI Taxonomy" id="615"/>
    <lineage>
        <taxon>Bacteria</taxon>
        <taxon>Pseudomonadati</taxon>
        <taxon>Pseudomonadota</taxon>
        <taxon>Gammaproteobacteria</taxon>
        <taxon>Enterobacterales</taxon>
        <taxon>Yersiniaceae</taxon>
        <taxon>Serratia</taxon>
    </lineage>
</organism>
<evidence type="ECO:0000256" key="8">
    <source>
        <dbReference type="ARBA" id="ARBA00022989"/>
    </source>
</evidence>
<name>A0A7S7BU87_SERMA</name>
<feature type="transmembrane region" description="Helical" evidence="10">
    <location>
        <begin position="349"/>
        <end position="365"/>
    </location>
</feature>
<dbReference type="InterPro" id="IPR004750">
    <property type="entry name" value="Sugar_efflux"/>
</dbReference>
<dbReference type="GO" id="GO:0005886">
    <property type="term" value="C:plasma membrane"/>
    <property type="evidence" value="ECO:0007669"/>
    <property type="project" value="UniProtKB-SubCell"/>
</dbReference>
<comment type="subcellular location">
    <subcellularLocation>
        <location evidence="1">Cell inner membrane</location>
        <topology evidence="1">Multi-pass membrane protein</topology>
    </subcellularLocation>
</comment>
<keyword evidence="4" id="KW-1003">Cell membrane</keyword>